<proteinExistence type="predicted"/>
<keyword evidence="2" id="KW-1185">Reference proteome</keyword>
<evidence type="ECO:0008006" key="3">
    <source>
        <dbReference type="Google" id="ProtNLM"/>
    </source>
</evidence>
<comment type="caution">
    <text evidence="1">The sequence shown here is derived from an EMBL/GenBank/DDBJ whole genome shotgun (WGS) entry which is preliminary data.</text>
</comment>
<dbReference type="OrthoDB" id="1326446at2"/>
<name>A0A3P1AY66_9FLAO</name>
<sequence>MNRKVYIIKGYSKTERERTIDRQFCEWFSEFFKSTAGGGYYINEIEYMDEPTHIELKEKLSSEKLDYGIIVYIGHGANQNDNQLFELNENEIVKAGQFILNCDKQIIILESCRVLAQSVPIVDLADKIPAFENGGIFRNPLTIEESREIYESHIKRCQNGLMVCYACKLGEEAYNFIFSKMFLQHAMNWHLDSSRHCAILPADELMRLVLPSTFVKASDEFGVNQWPVSDGSTNFPIAVSKF</sequence>
<organism evidence="1 2">
    <name type="scientific">Paenimyroides viscosum</name>
    <dbReference type="NCBI Taxonomy" id="2488729"/>
    <lineage>
        <taxon>Bacteria</taxon>
        <taxon>Pseudomonadati</taxon>
        <taxon>Bacteroidota</taxon>
        <taxon>Flavobacteriia</taxon>
        <taxon>Flavobacteriales</taxon>
        <taxon>Flavobacteriaceae</taxon>
        <taxon>Paenimyroides</taxon>
    </lineage>
</organism>
<reference evidence="1 2" key="1">
    <citation type="submission" date="2018-11" db="EMBL/GenBank/DDBJ databases">
        <title>Flavobacterium sp. nov., YIM 102796 draft genome.</title>
        <authorList>
            <person name="Li G."/>
            <person name="Jiang Y."/>
        </authorList>
    </citation>
    <scope>NUCLEOTIDE SEQUENCE [LARGE SCALE GENOMIC DNA]</scope>
    <source>
        <strain evidence="1 2">YIM 102796</strain>
    </source>
</reference>
<dbReference type="AlphaFoldDB" id="A0A3P1AY66"/>
<dbReference type="EMBL" id="RQTJ01000019">
    <property type="protein sequence ID" value="RRA93914.1"/>
    <property type="molecule type" value="Genomic_DNA"/>
</dbReference>
<dbReference type="RefSeq" id="WP_124899674.1">
    <property type="nucleotide sequence ID" value="NZ_RQTJ01000019.1"/>
</dbReference>
<evidence type="ECO:0000313" key="2">
    <source>
        <dbReference type="Proteomes" id="UP000268372"/>
    </source>
</evidence>
<protein>
    <recommendedName>
        <fullName evidence="3">Caspase family protein</fullName>
    </recommendedName>
</protein>
<gene>
    <name evidence="1" type="ORF">EG242_09610</name>
</gene>
<dbReference type="Proteomes" id="UP000268372">
    <property type="component" value="Unassembled WGS sequence"/>
</dbReference>
<accession>A0A3P1AY66</accession>
<evidence type="ECO:0000313" key="1">
    <source>
        <dbReference type="EMBL" id="RRA93914.1"/>
    </source>
</evidence>